<dbReference type="STRING" id="1805029.AUK42_06735"/>
<evidence type="ECO:0000313" key="12">
    <source>
        <dbReference type="Proteomes" id="UP000182763"/>
    </source>
</evidence>
<protein>
    <recommendedName>
        <fullName evidence="15">Metal ABC transporter permease</fullName>
    </recommendedName>
</protein>
<accession>A0A2M8CBA0</accession>
<feature type="transmembrane region" description="Helical" evidence="7">
    <location>
        <begin position="162"/>
        <end position="185"/>
    </location>
</feature>
<evidence type="ECO:0000256" key="3">
    <source>
        <dbReference type="ARBA" id="ARBA00022692"/>
    </source>
</evidence>
<reference evidence="8 12" key="1">
    <citation type="journal article" date="2016" name="Environ. Microbiol.">
        <title>Genomic resolution of a cold subsurface aquifer community provides metabolic insights for novel microbes adapted to high CO concentrations.</title>
        <authorList>
            <person name="Probst A.J."/>
            <person name="Castelle C.J."/>
            <person name="Singh A."/>
            <person name="Brown C.T."/>
            <person name="Anantharaman K."/>
            <person name="Sharon I."/>
            <person name="Hug L.A."/>
            <person name="Burstein D."/>
            <person name="Emerson J.B."/>
            <person name="Thomas B.C."/>
            <person name="Banfield J.F."/>
        </authorList>
    </citation>
    <scope>NUCLEOTIDE SEQUENCE [LARGE SCALE GENOMIC DNA]</scope>
    <source>
        <strain evidence="8">CG2_30_33_13</strain>
    </source>
</reference>
<evidence type="ECO:0000313" key="11">
    <source>
        <dbReference type="EMBL" id="PJB56311.1"/>
    </source>
</evidence>
<evidence type="ECO:0000256" key="5">
    <source>
        <dbReference type="ARBA" id="ARBA00023136"/>
    </source>
</evidence>
<dbReference type="EMBL" id="MNYY01000133">
    <property type="protein sequence ID" value="OIP67694.1"/>
    <property type="molecule type" value="Genomic_DNA"/>
</dbReference>
<dbReference type="RefSeq" id="WP_406608459.1">
    <property type="nucleotide sequence ID" value="NZ_PFKO01000364.1"/>
</dbReference>
<feature type="transmembrane region" description="Helical" evidence="7">
    <location>
        <begin position="219"/>
        <end position="236"/>
    </location>
</feature>
<keyword evidence="5 7" id="KW-0472">Membrane</keyword>
<dbReference type="EMBL" id="PFIP01000078">
    <property type="protein sequence ID" value="PIX34388.1"/>
    <property type="molecule type" value="Genomic_DNA"/>
</dbReference>
<reference evidence="9" key="2">
    <citation type="submission" date="2017-09" db="EMBL/GenBank/DDBJ databases">
        <title>Depth-based differentiation of microbial function through sediment-hosted aquifers and enrichment of novel symbionts in the deep terrestrial subsurface.</title>
        <authorList>
            <person name="Probst A.J."/>
            <person name="Ladd B."/>
            <person name="Jarett J.K."/>
            <person name="Geller-Mcgrath D.E."/>
            <person name="Sieber C.M.K."/>
            <person name="Emerson J.B."/>
            <person name="Anantharaman K."/>
            <person name="Thomas B.C."/>
            <person name="Malmstrom R."/>
            <person name="Stieglmeier M."/>
            <person name="Klingl A."/>
            <person name="Woyke T."/>
            <person name="Ryan C.M."/>
            <person name="Banfield J.F."/>
        </authorList>
    </citation>
    <scope>NUCLEOTIDE SEQUENCE</scope>
    <source>
        <strain evidence="9">CG_4_8_14_3_um_filter_34_18</strain>
    </source>
</reference>
<comment type="similarity">
    <text evidence="2 6">Belongs to the ABC-3 integral membrane protein family.</text>
</comment>
<dbReference type="Proteomes" id="UP000182763">
    <property type="component" value="Unassembled WGS sequence"/>
</dbReference>
<dbReference type="SUPFAM" id="SSF81345">
    <property type="entry name" value="ABC transporter involved in vitamin B12 uptake, BtuC"/>
    <property type="match status" value="1"/>
</dbReference>
<dbReference type="AlphaFoldDB" id="A0A1J5GIF6"/>
<evidence type="ECO:0000256" key="2">
    <source>
        <dbReference type="ARBA" id="ARBA00008034"/>
    </source>
</evidence>
<keyword evidence="3 6" id="KW-0812">Transmembrane</keyword>
<comment type="caution">
    <text evidence="8">The sequence shown here is derived from an EMBL/GenBank/DDBJ whole genome shotgun (WGS) entry which is preliminary data.</text>
</comment>
<dbReference type="Proteomes" id="UP000230646">
    <property type="component" value="Unassembled WGS sequence"/>
</dbReference>
<evidence type="ECO:0000256" key="4">
    <source>
        <dbReference type="ARBA" id="ARBA00022989"/>
    </source>
</evidence>
<feature type="transmembrane region" description="Helical" evidence="7">
    <location>
        <begin position="12"/>
        <end position="32"/>
    </location>
</feature>
<dbReference type="InterPro" id="IPR037294">
    <property type="entry name" value="ABC_BtuC-like"/>
</dbReference>
<evidence type="ECO:0000256" key="7">
    <source>
        <dbReference type="SAM" id="Phobius"/>
    </source>
</evidence>
<accession>A0A1J5GIF6</accession>
<evidence type="ECO:0000256" key="6">
    <source>
        <dbReference type="RuleBase" id="RU003943"/>
    </source>
</evidence>
<keyword evidence="4 7" id="KW-1133">Transmembrane helix</keyword>
<accession>A0A2M7PKW7</accession>
<dbReference type="Pfam" id="PF00950">
    <property type="entry name" value="ABC-3"/>
    <property type="match status" value="1"/>
</dbReference>
<feature type="transmembrane region" description="Helical" evidence="7">
    <location>
        <begin position="132"/>
        <end position="150"/>
    </location>
</feature>
<proteinExistence type="inferred from homology"/>
<feature type="transmembrane region" description="Helical" evidence="7">
    <location>
        <begin position="91"/>
        <end position="112"/>
    </location>
</feature>
<organism evidence="8 12">
    <name type="scientific">Candidatus Infernicultor aquiphilus</name>
    <dbReference type="NCBI Taxonomy" id="1805029"/>
    <lineage>
        <taxon>Bacteria</taxon>
        <taxon>Pseudomonadati</taxon>
        <taxon>Atribacterota</taxon>
        <taxon>Candidatus Phoenicimicrobiia</taxon>
        <taxon>Candidatus Pheonicimicrobiales</taxon>
        <taxon>Candidatus Phoenicimicrobiaceae</taxon>
        <taxon>Candidatus Infernicultor</taxon>
    </lineage>
</organism>
<dbReference type="GO" id="GO:0055085">
    <property type="term" value="P:transmembrane transport"/>
    <property type="evidence" value="ECO:0007669"/>
    <property type="project" value="InterPro"/>
</dbReference>
<dbReference type="CDD" id="cd06550">
    <property type="entry name" value="TM_ABC_iron-siderophores_like"/>
    <property type="match status" value="1"/>
</dbReference>
<sequence length="270" mass="29162">MFELLQYEFIRNAILAVLLASIACGIIGVYVVVKRIVFISGGIAHASFGGVGLGYFLGVNPIWGIIPFSILSALVMGLVSKRSRIPEDTAIGILWALGVSLGIVFIGLSPGYAPDLFSYLFGNILTVTSVDLIIMLILDLVIIMVVFLFYKEFLALSFDDEFATVVGVPTVKLYFLLLCLIALTIVVLMKVVGIIMIIALLTIPAAISKQYTSNLKKMIFISILLSAIFGLGGLWLSYQLNLASGATIVIVSGIGFILSWFGKQGRILQV</sequence>
<dbReference type="Proteomes" id="UP000228560">
    <property type="component" value="Unassembled WGS sequence"/>
</dbReference>
<name>A0A1J5GIF6_9BACT</name>
<evidence type="ECO:0000313" key="10">
    <source>
        <dbReference type="EMBL" id="PIY31249.1"/>
    </source>
</evidence>
<dbReference type="PANTHER" id="PTHR30477:SF18">
    <property type="entry name" value="METAL TRANSPORT SYSTEM MEMBRANE PROTEIN CT_417-RELATED"/>
    <property type="match status" value="1"/>
</dbReference>
<dbReference type="EMBL" id="PFTV01000134">
    <property type="protein sequence ID" value="PJB56311.1"/>
    <property type="molecule type" value="Genomic_DNA"/>
</dbReference>
<dbReference type="PANTHER" id="PTHR30477">
    <property type="entry name" value="ABC-TRANSPORTER METAL-BINDING PROTEIN"/>
    <property type="match status" value="1"/>
</dbReference>
<dbReference type="EMBL" id="PFKO01000364">
    <property type="protein sequence ID" value="PIY31249.1"/>
    <property type="molecule type" value="Genomic_DNA"/>
</dbReference>
<accession>A0A2M7K8B6</accession>
<dbReference type="GO" id="GO:0043190">
    <property type="term" value="C:ATP-binding cassette (ABC) transporter complex"/>
    <property type="evidence" value="ECO:0007669"/>
    <property type="project" value="InterPro"/>
</dbReference>
<dbReference type="Proteomes" id="UP000231493">
    <property type="component" value="Unassembled WGS sequence"/>
</dbReference>
<dbReference type="Gene3D" id="1.10.3470.10">
    <property type="entry name" value="ABC transporter involved in vitamin B12 uptake, BtuC"/>
    <property type="match status" value="1"/>
</dbReference>
<keyword evidence="6" id="KW-0813">Transport</keyword>
<feature type="transmembrane region" description="Helical" evidence="7">
    <location>
        <begin position="191"/>
        <end position="207"/>
    </location>
</feature>
<reference evidence="13 14" key="3">
    <citation type="submission" date="2017-09" db="EMBL/GenBank/DDBJ databases">
        <title>Depth-based differentiation of microbial function through sediment-hosted aquifers and enrichment of novel symbionts in the deep terrestrial subsurface.</title>
        <authorList>
            <person name="Probst A.J."/>
            <person name="Ladd B."/>
            <person name="Jarett J.K."/>
            <person name="Geller-Mcgrath D.E."/>
            <person name="Sieber C.M."/>
            <person name="Emerson J.B."/>
            <person name="Anantharaman K."/>
            <person name="Thomas B.C."/>
            <person name="Malmstrom R."/>
            <person name="Stieglmeier M."/>
            <person name="Klingl A."/>
            <person name="Woyke T."/>
            <person name="Ryan C.M."/>
            <person name="Banfield J.F."/>
        </authorList>
    </citation>
    <scope>NUCLEOTIDE SEQUENCE [LARGE SCALE GENOMIC DNA]</scope>
    <source>
        <strain evidence="10">CG_4_10_14_3_um_filter_34_13</strain>
        <strain evidence="11">CG_4_9_14_3_um_filter_33_16</strain>
    </source>
</reference>
<dbReference type="InterPro" id="IPR001626">
    <property type="entry name" value="ABC_TroCD"/>
</dbReference>
<comment type="subcellular location">
    <subcellularLocation>
        <location evidence="6">Cell membrane</location>
        <topology evidence="6">Multi-pass membrane protein</topology>
    </subcellularLocation>
    <subcellularLocation>
        <location evidence="1">Membrane</location>
        <topology evidence="1">Multi-pass membrane protein</topology>
    </subcellularLocation>
</comment>
<feature type="transmembrane region" description="Helical" evidence="7">
    <location>
        <begin position="37"/>
        <end position="56"/>
    </location>
</feature>
<gene>
    <name evidence="8" type="ORF">AUK42_06735</name>
    <name evidence="11" type="ORF">CO097_05535</name>
    <name evidence="10" type="ORF">COZ07_09945</name>
    <name evidence="9" type="ORF">COZ58_04175</name>
</gene>
<dbReference type="GO" id="GO:0010043">
    <property type="term" value="P:response to zinc ion"/>
    <property type="evidence" value="ECO:0007669"/>
    <property type="project" value="TreeGrafter"/>
</dbReference>
<feature type="transmembrane region" description="Helical" evidence="7">
    <location>
        <begin position="62"/>
        <end position="79"/>
    </location>
</feature>
<evidence type="ECO:0000313" key="13">
    <source>
        <dbReference type="Proteomes" id="UP000228560"/>
    </source>
</evidence>
<evidence type="ECO:0008006" key="15">
    <source>
        <dbReference type="Google" id="ProtNLM"/>
    </source>
</evidence>
<evidence type="ECO:0000313" key="14">
    <source>
        <dbReference type="Proteomes" id="UP000230646"/>
    </source>
</evidence>
<feature type="transmembrane region" description="Helical" evidence="7">
    <location>
        <begin position="242"/>
        <end position="261"/>
    </location>
</feature>
<evidence type="ECO:0000256" key="1">
    <source>
        <dbReference type="ARBA" id="ARBA00004141"/>
    </source>
</evidence>
<evidence type="ECO:0000313" key="8">
    <source>
        <dbReference type="EMBL" id="OIP67694.1"/>
    </source>
</evidence>
<evidence type="ECO:0000313" key="9">
    <source>
        <dbReference type="EMBL" id="PIX34388.1"/>
    </source>
</evidence>